<evidence type="ECO:0000256" key="2">
    <source>
        <dbReference type="SAM" id="SignalP"/>
    </source>
</evidence>
<organism evidence="3 4">
    <name type="scientific">Glycine soja</name>
    <name type="common">Wild soybean</name>
    <dbReference type="NCBI Taxonomy" id="3848"/>
    <lineage>
        <taxon>Eukaryota</taxon>
        <taxon>Viridiplantae</taxon>
        <taxon>Streptophyta</taxon>
        <taxon>Embryophyta</taxon>
        <taxon>Tracheophyta</taxon>
        <taxon>Spermatophyta</taxon>
        <taxon>Magnoliopsida</taxon>
        <taxon>eudicotyledons</taxon>
        <taxon>Gunneridae</taxon>
        <taxon>Pentapetalae</taxon>
        <taxon>rosids</taxon>
        <taxon>fabids</taxon>
        <taxon>Fabales</taxon>
        <taxon>Fabaceae</taxon>
        <taxon>Papilionoideae</taxon>
        <taxon>50 kb inversion clade</taxon>
        <taxon>NPAAA clade</taxon>
        <taxon>indigoferoid/millettioid clade</taxon>
        <taxon>Phaseoleae</taxon>
        <taxon>Glycine</taxon>
        <taxon>Glycine subgen. Soja</taxon>
    </lineage>
</organism>
<accession>A0A445GTD7</accession>
<dbReference type="PANTHER" id="PTHR33184">
    <property type="entry name" value="PROTEIN TAPETUM DETERMINANT 1-LIKE-RELATED"/>
    <property type="match status" value="1"/>
</dbReference>
<dbReference type="EMBL" id="QZWG01000015">
    <property type="protein sequence ID" value="RZB64565.1"/>
    <property type="molecule type" value="Genomic_DNA"/>
</dbReference>
<sequence>MNMTITNSCPLIIFLCFMMPLFVFCDEGTHSGPSTQSLHSSHEDKNGSITVSMKVEHAHSASRKFWLHGTCTSKDISISQSQTSTPGIPQFIVQIVNNCVSGCAPSDIHLHCGMFASARMVNPRLFKRISYDDCLVNGGNPLAPSQIIRFTYSNTFSYPLAFKSAKFC</sequence>
<comment type="caution">
    <text evidence="3">The sequence shown here is derived from an EMBL/GenBank/DDBJ whole genome shotgun (WGS) entry which is preliminary data.</text>
</comment>
<evidence type="ECO:0000256" key="1">
    <source>
        <dbReference type="ARBA" id="ARBA00022729"/>
    </source>
</evidence>
<protein>
    <submittedName>
        <fullName evidence="3">TPD1 protein-like 1</fullName>
    </submittedName>
</protein>
<dbReference type="Pfam" id="PF24068">
    <property type="entry name" value="TPD1_C"/>
    <property type="match status" value="1"/>
</dbReference>
<feature type="chain" id="PRO_5019081051" evidence="2">
    <location>
        <begin position="26"/>
        <end position="168"/>
    </location>
</feature>
<feature type="signal peptide" evidence="2">
    <location>
        <begin position="1"/>
        <end position="25"/>
    </location>
</feature>
<proteinExistence type="predicted"/>
<dbReference type="PANTHER" id="PTHR33184:SF2">
    <property type="entry name" value="APPLE DOMAIN-CONTAINING PROTEIN"/>
    <property type="match status" value="1"/>
</dbReference>
<keyword evidence="4" id="KW-1185">Reference proteome</keyword>
<keyword evidence="1 2" id="KW-0732">Signal</keyword>
<evidence type="ECO:0000313" key="3">
    <source>
        <dbReference type="EMBL" id="RZB64565.1"/>
    </source>
</evidence>
<dbReference type="Gramene" id="XM_028346753.1">
    <property type="protein sequence ID" value="XP_028202554.1"/>
    <property type="gene ID" value="LOC114386711"/>
</dbReference>
<name>A0A445GTD7_GLYSO</name>
<dbReference type="AlphaFoldDB" id="A0A445GTD7"/>
<evidence type="ECO:0000313" key="4">
    <source>
        <dbReference type="Proteomes" id="UP000289340"/>
    </source>
</evidence>
<dbReference type="Proteomes" id="UP000289340">
    <property type="component" value="Chromosome 15"/>
</dbReference>
<reference evidence="3 4" key="1">
    <citation type="submission" date="2018-09" db="EMBL/GenBank/DDBJ databases">
        <title>A high-quality reference genome of wild soybean provides a powerful tool to mine soybean genomes.</title>
        <authorList>
            <person name="Xie M."/>
            <person name="Chung C.Y.L."/>
            <person name="Li M.-W."/>
            <person name="Wong F.-L."/>
            <person name="Chan T.-F."/>
            <person name="Lam H.-M."/>
        </authorList>
    </citation>
    <scope>NUCLEOTIDE SEQUENCE [LARGE SCALE GENOMIC DNA]</scope>
    <source>
        <strain evidence="4">cv. W05</strain>
        <tissue evidence="3">Hypocotyl of etiolated seedlings</tissue>
    </source>
</reference>
<dbReference type="GO" id="GO:0001709">
    <property type="term" value="P:cell fate determination"/>
    <property type="evidence" value="ECO:0007669"/>
    <property type="project" value="TreeGrafter"/>
</dbReference>
<dbReference type="InterPro" id="IPR040361">
    <property type="entry name" value="TPD1"/>
</dbReference>
<gene>
    <name evidence="3" type="ORF">D0Y65_040876</name>
</gene>